<evidence type="ECO:0000313" key="7">
    <source>
        <dbReference type="Proteomes" id="UP001141806"/>
    </source>
</evidence>
<evidence type="ECO:0008006" key="8">
    <source>
        <dbReference type="Google" id="ProtNLM"/>
    </source>
</evidence>
<dbReference type="AlphaFoldDB" id="A0A9Q0HAR3"/>
<dbReference type="Pfam" id="PF03062">
    <property type="entry name" value="MBOAT"/>
    <property type="match status" value="1"/>
</dbReference>
<dbReference type="Proteomes" id="UP001141806">
    <property type="component" value="Unassembled WGS sequence"/>
</dbReference>
<reference evidence="6" key="1">
    <citation type="journal article" date="2023" name="Plant J.">
        <title>The genome of the king protea, Protea cynaroides.</title>
        <authorList>
            <person name="Chang J."/>
            <person name="Duong T.A."/>
            <person name="Schoeman C."/>
            <person name="Ma X."/>
            <person name="Roodt D."/>
            <person name="Barker N."/>
            <person name="Li Z."/>
            <person name="Van de Peer Y."/>
            <person name="Mizrachi E."/>
        </authorList>
    </citation>
    <scope>NUCLEOTIDE SEQUENCE</scope>
    <source>
        <tissue evidence="6">Young leaves</tissue>
    </source>
</reference>
<name>A0A9Q0HAR3_9MAGN</name>
<feature type="transmembrane region" description="Helical" evidence="5">
    <location>
        <begin position="280"/>
        <end position="302"/>
    </location>
</feature>
<dbReference type="OrthoDB" id="420606at2759"/>
<comment type="subcellular location">
    <subcellularLocation>
        <location evidence="1">Membrane</location>
        <topology evidence="1">Multi-pass membrane protein</topology>
    </subcellularLocation>
</comment>
<keyword evidence="7" id="KW-1185">Reference proteome</keyword>
<feature type="transmembrane region" description="Helical" evidence="5">
    <location>
        <begin position="322"/>
        <end position="342"/>
    </location>
</feature>
<evidence type="ECO:0000313" key="6">
    <source>
        <dbReference type="EMBL" id="KAJ4962354.1"/>
    </source>
</evidence>
<feature type="transmembrane region" description="Helical" evidence="5">
    <location>
        <begin position="12"/>
        <end position="29"/>
    </location>
</feature>
<dbReference type="GO" id="GO:0005783">
    <property type="term" value="C:endoplasmic reticulum"/>
    <property type="evidence" value="ECO:0007669"/>
    <property type="project" value="TreeGrafter"/>
</dbReference>
<dbReference type="InterPro" id="IPR004299">
    <property type="entry name" value="MBOAT_fam"/>
</dbReference>
<dbReference type="GO" id="GO:0016746">
    <property type="term" value="F:acyltransferase activity"/>
    <property type="evidence" value="ECO:0007669"/>
    <property type="project" value="TreeGrafter"/>
</dbReference>
<keyword evidence="3 5" id="KW-1133">Transmembrane helix</keyword>
<evidence type="ECO:0000256" key="3">
    <source>
        <dbReference type="ARBA" id="ARBA00022989"/>
    </source>
</evidence>
<keyword evidence="2 5" id="KW-0812">Transmembrane</keyword>
<feature type="transmembrane region" description="Helical" evidence="5">
    <location>
        <begin position="419"/>
        <end position="443"/>
    </location>
</feature>
<feature type="transmembrane region" description="Helical" evidence="5">
    <location>
        <begin position="95"/>
        <end position="121"/>
    </location>
</feature>
<feature type="transmembrane region" description="Helical" evidence="5">
    <location>
        <begin position="455"/>
        <end position="477"/>
    </location>
</feature>
<keyword evidence="4 5" id="KW-0472">Membrane</keyword>
<feature type="transmembrane region" description="Helical" evidence="5">
    <location>
        <begin position="497"/>
        <end position="515"/>
    </location>
</feature>
<organism evidence="6 7">
    <name type="scientific">Protea cynaroides</name>
    <dbReference type="NCBI Taxonomy" id="273540"/>
    <lineage>
        <taxon>Eukaryota</taxon>
        <taxon>Viridiplantae</taxon>
        <taxon>Streptophyta</taxon>
        <taxon>Embryophyta</taxon>
        <taxon>Tracheophyta</taxon>
        <taxon>Spermatophyta</taxon>
        <taxon>Magnoliopsida</taxon>
        <taxon>Proteales</taxon>
        <taxon>Proteaceae</taxon>
        <taxon>Protea</taxon>
    </lineage>
</organism>
<comment type="caution">
    <text evidence="6">The sequence shown here is derived from an EMBL/GenBank/DDBJ whole genome shotgun (WGS) entry which is preliminary data.</text>
</comment>
<dbReference type="GO" id="GO:0019432">
    <property type="term" value="P:triglyceride biosynthetic process"/>
    <property type="evidence" value="ECO:0007669"/>
    <property type="project" value="UniProtKB-ARBA"/>
</dbReference>
<gene>
    <name evidence="6" type="ORF">NE237_022293</name>
</gene>
<dbReference type="PANTHER" id="PTHR13285:SF18">
    <property type="entry name" value="PROTEIN-CYSTEINE N-PALMITOYLTRANSFERASE RASP"/>
    <property type="match status" value="1"/>
</dbReference>
<feature type="transmembrane region" description="Helical" evidence="5">
    <location>
        <begin position="176"/>
        <end position="194"/>
    </location>
</feature>
<protein>
    <recommendedName>
        <fullName evidence="8">Membrane-bound O-acyltransferase C24H6.01c</fullName>
    </recommendedName>
</protein>
<evidence type="ECO:0000256" key="4">
    <source>
        <dbReference type="ARBA" id="ARBA00023136"/>
    </source>
</evidence>
<feature type="transmembrane region" description="Helical" evidence="5">
    <location>
        <begin position="240"/>
        <end position="259"/>
    </location>
</feature>
<feature type="transmembrane region" description="Helical" evidence="5">
    <location>
        <begin position="136"/>
        <end position="155"/>
    </location>
</feature>
<dbReference type="InterPro" id="IPR051085">
    <property type="entry name" value="MB_O-acyltransferase"/>
</dbReference>
<evidence type="ECO:0000256" key="1">
    <source>
        <dbReference type="ARBA" id="ARBA00004141"/>
    </source>
</evidence>
<dbReference type="EMBL" id="JAMYWD010000008">
    <property type="protein sequence ID" value="KAJ4962354.1"/>
    <property type="molecule type" value="Genomic_DNA"/>
</dbReference>
<evidence type="ECO:0000256" key="2">
    <source>
        <dbReference type="ARBA" id="ARBA00022692"/>
    </source>
</evidence>
<sequence length="638" mass="74429">MNRSWKNTELIFLSLYALAFYTIIIRRSLQLSHDNLGWLFSLRQGWIAHRMNDLSDSQWRNFRGNLPVLTLVMGIFILVANILRAKYCLKGKGMSIVWVLLSLSYLSYLHGACVIFIMSIASANFFLVKIFSQSKYFLLVLWIFNIFFLLCNRVYEGYSFSIFGQRLAFLDNYRGTFRWHICFNFVILRMISYGCDYYWAQRDSCFDQKNHIRRCHICSSGKKCYLLLQERSVPTDKFSFSVYLCYLVYAPLYIAGPIISFNAFASQLDIPQKNYSAKQVAWYGFRWVLNLFLMELLTHFFYYNAFATSGMWKQLSPLEVFIIGYGVLNFMWLKFFLIWRYFRFWALVGGIEAPENMPRCINNCYDLESFWKNWHASFNKWLVRYLYIPLGGSHKKLLNVWVIFTFVAIWHDLEWKLISWAWLTCLFFIPEIIMKSAVTAFQAKNVFSEFVLRELSAVTGAITITCLMVANLVGYVIGPSGVKWLISRLLQKDGLPVLGGMFTSFYVGTKLMFYIRDARQSSHVGVLDIAKRPLNVGLGSPLLDCDHPISSALLESQNFGIQSRENAHATDEQGRWVFVWFLPLVPLLKDLKSFSVLDWELPLGSVIGYFLFFYIKPTDVKVSFSPFYPLLSWIIVLN</sequence>
<evidence type="ECO:0000256" key="5">
    <source>
        <dbReference type="SAM" id="Phobius"/>
    </source>
</evidence>
<feature type="transmembrane region" description="Helical" evidence="5">
    <location>
        <begin position="64"/>
        <end position="83"/>
    </location>
</feature>
<dbReference type="GO" id="GO:0016020">
    <property type="term" value="C:membrane"/>
    <property type="evidence" value="ECO:0007669"/>
    <property type="project" value="UniProtKB-SubCell"/>
</dbReference>
<feature type="transmembrane region" description="Helical" evidence="5">
    <location>
        <begin position="397"/>
        <end position="413"/>
    </location>
</feature>
<proteinExistence type="predicted"/>
<accession>A0A9Q0HAR3</accession>
<dbReference type="PANTHER" id="PTHR13285">
    <property type="entry name" value="ACYLTRANSFERASE"/>
    <property type="match status" value="1"/>
</dbReference>